<feature type="transmembrane region" description="Helical" evidence="1">
    <location>
        <begin position="235"/>
        <end position="254"/>
    </location>
</feature>
<feature type="transmembrane region" description="Helical" evidence="1">
    <location>
        <begin position="176"/>
        <end position="196"/>
    </location>
</feature>
<reference evidence="3 4" key="1">
    <citation type="submission" date="2016-11" db="EMBL/GenBank/DDBJ databases">
        <authorList>
            <person name="Jaros S."/>
            <person name="Januszkiewicz K."/>
            <person name="Wedrychowicz H."/>
        </authorList>
    </citation>
    <scope>NUCLEOTIDE SEQUENCE [LARGE SCALE GENOMIC DNA]</scope>
    <source>
        <strain evidence="3 4">DSM 29589</strain>
    </source>
</reference>
<feature type="transmembrane region" description="Helical" evidence="1">
    <location>
        <begin position="153"/>
        <end position="169"/>
    </location>
</feature>
<feature type="transmembrane region" description="Helical" evidence="1">
    <location>
        <begin position="260"/>
        <end position="281"/>
    </location>
</feature>
<feature type="transmembrane region" description="Helical" evidence="1">
    <location>
        <begin position="122"/>
        <end position="141"/>
    </location>
</feature>
<feature type="domain" description="EamA" evidence="2">
    <location>
        <begin position="7"/>
        <end position="138"/>
    </location>
</feature>
<dbReference type="STRING" id="337701.SAMN05444398_104112"/>
<evidence type="ECO:0000313" key="4">
    <source>
        <dbReference type="Proteomes" id="UP000183974"/>
    </source>
</evidence>
<dbReference type="OrthoDB" id="9810239at2"/>
<feature type="transmembrane region" description="Helical" evidence="1">
    <location>
        <begin position="96"/>
        <end position="115"/>
    </location>
</feature>
<feature type="transmembrane region" description="Helical" evidence="1">
    <location>
        <begin position="37"/>
        <end position="58"/>
    </location>
</feature>
<dbReference type="EMBL" id="FRBR01000004">
    <property type="protein sequence ID" value="SHL62370.1"/>
    <property type="molecule type" value="Genomic_DNA"/>
</dbReference>
<gene>
    <name evidence="3" type="ORF">SAMN05444398_104112</name>
</gene>
<sequence>MNDHVKGLLITAIGVLFVVPDSLFVRLIEASAPTITFWRGVTSGGFILIGVLAVMGLRGFRDVARTGWPGLIYTVLIATTAPGFVLAVTWTSVANVVFIIASMPVFAAIFSRVFLGETISRRMVLTMMGVFAGLGIIAWGSGETEGASWQGDLMALGVSASFAGAMTAVRKVRNTSMVPAIPVAYLGASLVIWPFADPGTAMPSQWPLLLGHGAFITVSTTLLTLGPRYIASAEVALLILLESVLAPLLVWAVIGEDPGPWALAGGAVVIGVLFVSNLWVLRHRRRMRNVPQPRVGPPPMQ</sequence>
<keyword evidence="1" id="KW-0812">Transmembrane</keyword>
<accession>A0A1M7C588</accession>
<dbReference type="InterPro" id="IPR000620">
    <property type="entry name" value="EamA_dom"/>
</dbReference>
<organism evidence="3 4">
    <name type="scientific">Roseovarius pacificus</name>
    <dbReference type="NCBI Taxonomy" id="337701"/>
    <lineage>
        <taxon>Bacteria</taxon>
        <taxon>Pseudomonadati</taxon>
        <taxon>Pseudomonadota</taxon>
        <taxon>Alphaproteobacteria</taxon>
        <taxon>Rhodobacterales</taxon>
        <taxon>Roseobacteraceae</taxon>
        <taxon>Roseovarius</taxon>
    </lineage>
</organism>
<dbReference type="PANTHER" id="PTHR22911:SF135">
    <property type="entry name" value="BLR4310 PROTEIN"/>
    <property type="match status" value="1"/>
</dbReference>
<keyword evidence="1" id="KW-0472">Membrane</keyword>
<name>A0A1M7C588_9RHOB</name>
<keyword evidence="1" id="KW-1133">Transmembrane helix</keyword>
<dbReference type="PANTHER" id="PTHR22911">
    <property type="entry name" value="ACYL-MALONYL CONDENSING ENZYME-RELATED"/>
    <property type="match status" value="1"/>
</dbReference>
<evidence type="ECO:0000256" key="1">
    <source>
        <dbReference type="SAM" id="Phobius"/>
    </source>
</evidence>
<dbReference type="AlphaFoldDB" id="A0A1M7C588"/>
<dbReference type="Pfam" id="PF00892">
    <property type="entry name" value="EamA"/>
    <property type="match status" value="2"/>
</dbReference>
<protein>
    <submittedName>
        <fullName evidence="3">Permease of the drug/metabolite transporter (DMT) superfamily</fullName>
    </submittedName>
</protein>
<dbReference type="RefSeq" id="WP_073034464.1">
    <property type="nucleotide sequence ID" value="NZ_BMLR01000004.1"/>
</dbReference>
<feature type="transmembrane region" description="Helical" evidence="1">
    <location>
        <begin position="7"/>
        <end position="25"/>
    </location>
</feature>
<feature type="transmembrane region" description="Helical" evidence="1">
    <location>
        <begin position="208"/>
        <end position="226"/>
    </location>
</feature>
<evidence type="ECO:0000259" key="2">
    <source>
        <dbReference type="Pfam" id="PF00892"/>
    </source>
</evidence>
<dbReference type="Proteomes" id="UP000183974">
    <property type="component" value="Unassembled WGS sequence"/>
</dbReference>
<keyword evidence="4" id="KW-1185">Reference proteome</keyword>
<dbReference type="SUPFAM" id="SSF103481">
    <property type="entry name" value="Multidrug resistance efflux transporter EmrE"/>
    <property type="match status" value="2"/>
</dbReference>
<feature type="domain" description="EamA" evidence="2">
    <location>
        <begin position="150"/>
        <end position="276"/>
    </location>
</feature>
<evidence type="ECO:0000313" key="3">
    <source>
        <dbReference type="EMBL" id="SHL62370.1"/>
    </source>
</evidence>
<feature type="transmembrane region" description="Helical" evidence="1">
    <location>
        <begin position="70"/>
        <end position="90"/>
    </location>
</feature>
<dbReference type="GO" id="GO:0016020">
    <property type="term" value="C:membrane"/>
    <property type="evidence" value="ECO:0007669"/>
    <property type="project" value="InterPro"/>
</dbReference>
<proteinExistence type="predicted"/>
<dbReference type="InterPro" id="IPR037185">
    <property type="entry name" value="EmrE-like"/>
</dbReference>